<dbReference type="KEGG" id="bih:BIP78_1577"/>
<dbReference type="Proteomes" id="UP000287233">
    <property type="component" value="Chromosome"/>
</dbReference>
<evidence type="ECO:0000256" key="3">
    <source>
        <dbReference type="ARBA" id="ARBA00022692"/>
    </source>
</evidence>
<feature type="transmembrane region" description="Helical" evidence="6">
    <location>
        <begin position="305"/>
        <end position="323"/>
    </location>
</feature>
<dbReference type="AlphaFoldDB" id="A0A410FWE6"/>
<feature type="transmembrane region" description="Helical" evidence="6">
    <location>
        <begin position="265"/>
        <end position="285"/>
    </location>
</feature>
<sequence>MLAVALIFLVSCGATIALTLRRPYLYLRARRREVRVETYFLGALLGPALILAGGLLTGQQLLDGLNGESGLEPLGILTLFISMVFMSIFLDITGFFEACARAALRYARADGTRLFFALYGVVSLLTVFTSNDIVILTLTPFVYYFARHAGVNPKPYLVAEFFAANTWSMALYIGNPTNILLASRFGFTFVGYTGWMILPTLVAGAANALLLYLVFRNEIRRPIRPVDLKPSEAITDRAGAVLGLLALGGCVVALAMAPYLGWEMWRVSLAFAVALLVILVLRESYARALRRQVNGSTVVAAMRRVPWPIVPFVLSLFVTVYALRVYGITGRLGDVLLALSGGSVPLLAILYGVSSALAANVLNNIPMTLAFASATGALSGMPLLAAALGTAIGSNLGANLTPIGALAGIMWMTILSGKEVRISFAEFVKYGLLVTPASLLACLGVLALQLAVGS</sequence>
<evidence type="ECO:0000256" key="1">
    <source>
        <dbReference type="ARBA" id="ARBA00004651"/>
    </source>
</evidence>
<feature type="transmembrane region" description="Helical" evidence="6">
    <location>
        <begin position="427"/>
        <end position="452"/>
    </location>
</feature>
<keyword evidence="3 6" id="KW-0812">Transmembrane</keyword>
<comment type="subcellular location">
    <subcellularLocation>
        <location evidence="1">Cell membrane</location>
        <topology evidence="1">Multi-pass membrane protein</topology>
    </subcellularLocation>
</comment>
<feature type="transmembrane region" description="Helical" evidence="6">
    <location>
        <begin position="74"/>
        <end position="96"/>
    </location>
</feature>
<dbReference type="GO" id="GO:0015105">
    <property type="term" value="F:arsenite transmembrane transporter activity"/>
    <property type="evidence" value="ECO:0007669"/>
    <property type="project" value="InterPro"/>
</dbReference>
<feature type="transmembrane region" description="Helical" evidence="6">
    <location>
        <begin position="238"/>
        <end position="259"/>
    </location>
</feature>
<feature type="transmembrane region" description="Helical" evidence="6">
    <location>
        <begin position="396"/>
        <end position="415"/>
    </location>
</feature>
<protein>
    <recommendedName>
        <fullName evidence="9">Arsenical pump membrane protein</fullName>
    </recommendedName>
</protein>
<evidence type="ECO:0000313" key="7">
    <source>
        <dbReference type="EMBL" id="QAA77343.1"/>
    </source>
</evidence>
<feature type="transmembrane region" description="Helical" evidence="6">
    <location>
        <begin position="194"/>
        <end position="215"/>
    </location>
</feature>
<evidence type="ECO:0000256" key="5">
    <source>
        <dbReference type="ARBA" id="ARBA00023136"/>
    </source>
</evidence>
<evidence type="ECO:0008006" key="9">
    <source>
        <dbReference type="Google" id="ProtNLM"/>
    </source>
</evidence>
<dbReference type="GO" id="GO:0005886">
    <property type="term" value="C:plasma membrane"/>
    <property type="evidence" value="ECO:0007669"/>
    <property type="project" value="UniProtKB-SubCell"/>
</dbReference>
<evidence type="ECO:0000313" key="8">
    <source>
        <dbReference type="Proteomes" id="UP000287233"/>
    </source>
</evidence>
<gene>
    <name evidence="7" type="ORF">BIP78_1577</name>
</gene>
<accession>A0A410FWE6</accession>
<name>A0A410FWE6_BIPS1</name>
<keyword evidence="4 6" id="KW-1133">Transmembrane helix</keyword>
<feature type="transmembrane region" description="Helical" evidence="6">
    <location>
        <begin position="116"/>
        <end position="144"/>
    </location>
</feature>
<dbReference type="EMBL" id="CP034928">
    <property type="protein sequence ID" value="QAA77343.1"/>
    <property type="molecule type" value="Genomic_DNA"/>
</dbReference>
<evidence type="ECO:0000256" key="4">
    <source>
        <dbReference type="ARBA" id="ARBA00022989"/>
    </source>
</evidence>
<keyword evidence="5 6" id="KW-0472">Membrane</keyword>
<feature type="transmembrane region" description="Helical" evidence="6">
    <location>
        <begin position="335"/>
        <end position="362"/>
    </location>
</feature>
<evidence type="ECO:0000256" key="6">
    <source>
        <dbReference type="SAM" id="Phobius"/>
    </source>
</evidence>
<feature type="transmembrane region" description="Helical" evidence="6">
    <location>
        <begin position="369"/>
        <end position="390"/>
    </location>
</feature>
<dbReference type="Pfam" id="PF02040">
    <property type="entry name" value="ArsB"/>
    <property type="match status" value="1"/>
</dbReference>
<feature type="transmembrane region" description="Helical" evidence="6">
    <location>
        <begin position="41"/>
        <end position="62"/>
    </location>
</feature>
<dbReference type="PRINTS" id="PR00758">
    <property type="entry name" value="ARSENICPUMP"/>
</dbReference>
<proteinExistence type="predicted"/>
<keyword evidence="2" id="KW-1003">Cell membrane</keyword>
<dbReference type="InterPro" id="IPR000802">
    <property type="entry name" value="Arsenical_pump_ArsB"/>
</dbReference>
<reference evidence="8" key="1">
    <citation type="submission" date="2018-12" db="EMBL/GenBank/DDBJ databases">
        <title>Complete genome sequence of an uncultured bacterium of the candidate phylum Bipolaricaulota.</title>
        <authorList>
            <person name="Kadnikov V.V."/>
            <person name="Mardanov A.V."/>
            <person name="Beletsky A.V."/>
            <person name="Frank Y.A."/>
            <person name="Karnachuk O.V."/>
            <person name="Ravin N.V."/>
        </authorList>
    </citation>
    <scope>NUCLEOTIDE SEQUENCE [LARGE SCALE GENOMIC DNA]</scope>
</reference>
<dbReference type="PANTHER" id="PTHR43302">
    <property type="entry name" value="TRANSPORTER ARSB-RELATED"/>
    <property type="match status" value="1"/>
</dbReference>
<evidence type="ECO:0000256" key="2">
    <source>
        <dbReference type="ARBA" id="ARBA00022475"/>
    </source>
</evidence>
<organism evidence="7 8">
    <name type="scientific">Bipolaricaulis sibiricus</name>
    <dbReference type="NCBI Taxonomy" id="2501609"/>
    <lineage>
        <taxon>Bacteria</taxon>
        <taxon>Candidatus Bipolaricaulota</taxon>
        <taxon>Candidatus Bipolaricaulia</taxon>
        <taxon>Candidatus Bipolaricaulales</taxon>
        <taxon>Candidatus Bipolaricaulaceae</taxon>
        <taxon>Candidatus Bipolaricaulis</taxon>
    </lineage>
</organism>
<dbReference type="PANTHER" id="PTHR43302:SF5">
    <property type="entry name" value="TRANSPORTER ARSB-RELATED"/>
    <property type="match status" value="1"/>
</dbReference>